<evidence type="ECO:0000313" key="2">
    <source>
        <dbReference type="EMBL" id="KAH8032003.1"/>
    </source>
</evidence>
<gene>
    <name evidence="2" type="ORF">HPB51_022525</name>
</gene>
<proteinExistence type="predicted"/>
<keyword evidence="3" id="KW-1185">Reference proteome</keyword>
<organism evidence="2 3">
    <name type="scientific">Rhipicephalus microplus</name>
    <name type="common">Cattle tick</name>
    <name type="synonym">Boophilus microplus</name>
    <dbReference type="NCBI Taxonomy" id="6941"/>
    <lineage>
        <taxon>Eukaryota</taxon>
        <taxon>Metazoa</taxon>
        <taxon>Ecdysozoa</taxon>
        <taxon>Arthropoda</taxon>
        <taxon>Chelicerata</taxon>
        <taxon>Arachnida</taxon>
        <taxon>Acari</taxon>
        <taxon>Parasitiformes</taxon>
        <taxon>Ixodida</taxon>
        <taxon>Ixodoidea</taxon>
        <taxon>Ixodidae</taxon>
        <taxon>Rhipicephalinae</taxon>
        <taxon>Rhipicephalus</taxon>
        <taxon>Boophilus</taxon>
    </lineage>
</organism>
<evidence type="ECO:0000313" key="3">
    <source>
        <dbReference type="Proteomes" id="UP000821866"/>
    </source>
</evidence>
<name>A0A9J6EBV8_RHIMP</name>
<sequence>MRHLKGCYSSHFFRHTYYLQWLTETFKTLPRACLRALVLHAPTRSRLPFITRIFRCTVALELHVLVLAAKSFHDACLQTLPANTNPTESLACALSKSRPGGPRPASRRCFNAPQSVEEKKEVRVRVIVLGLHRDQERFRVFSVSVITVQDESNPSSTLRPSCDAAGSFSRGPPKTTTSGRTPSDERNIWLHHRHRAAASGFRTRKCSGQALPKMSLEDECNCVEQAAIASSVPVIVRRRLEKFTDGRKPGRRLVFYSKTSLSGSSWSDKALEGTSTFSACLR</sequence>
<dbReference type="Proteomes" id="UP000821866">
    <property type="component" value="Chromosome 3"/>
</dbReference>
<evidence type="ECO:0000256" key="1">
    <source>
        <dbReference type="SAM" id="MobiDB-lite"/>
    </source>
</evidence>
<reference evidence="2" key="2">
    <citation type="submission" date="2021-09" db="EMBL/GenBank/DDBJ databases">
        <authorList>
            <person name="Jia N."/>
            <person name="Wang J."/>
            <person name="Shi W."/>
            <person name="Du L."/>
            <person name="Sun Y."/>
            <person name="Zhan W."/>
            <person name="Jiang J."/>
            <person name="Wang Q."/>
            <person name="Zhang B."/>
            <person name="Ji P."/>
            <person name="Sakyi L.B."/>
            <person name="Cui X."/>
            <person name="Yuan T."/>
            <person name="Jiang B."/>
            <person name="Yang W."/>
            <person name="Lam T.T.-Y."/>
            <person name="Chang Q."/>
            <person name="Ding S."/>
            <person name="Wang X."/>
            <person name="Zhu J."/>
            <person name="Ruan X."/>
            <person name="Zhao L."/>
            <person name="Wei J."/>
            <person name="Que T."/>
            <person name="Du C."/>
            <person name="Cheng J."/>
            <person name="Dai P."/>
            <person name="Han X."/>
            <person name="Huang E."/>
            <person name="Gao Y."/>
            <person name="Liu J."/>
            <person name="Shao H."/>
            <person name="Ye R."/>
            <person name="Li L."/>
            <person name="Wei W."/>
            <person name="Wang X."/>
            <person name="Wang C."/>
            <person name="Huo Q."/>
            <person name="Li W."/>
            <person name="Guo W."/>
            <person name="Chen H."/>
            <person name="Chen S."/>
            <person name="Zhou L."/>
            <person name="Zhou L."/>
            <person name="Ni X."/>
            <person name="Tian J."/>
            <person name="Zhou Y."/>
            <person name="Sheng Y."/>
            <person name="Liu T."/>
            <person name="Pan Y."/>
            <person name="Xia L."/>
            <person name="Li J."/>
            <person name="Zhao F."/>
            <person name="Cao W."/>
        </authorList>
    </citation>
    <scope>NUCLEOTIDE SEQUENCE</scope>
    <source>
        <strain evidence="2">Rmic-2018</strain>
        <tissue evidence="2">Larvae</tissue>
    </source>
</reference>
<protein>
    <submittedName>
        <fullName evidence="2">Uncharacterized protein</fullName>
    </submittedName>
</protein>
<reference evidence="2" key="1">
    <citation type="journal article" date="2020" name="Cell">
        <title>Large-Scale Comparative Analyses of Tick Genomes Elucidate Their Genetic Diversity and Vector Capacities.</title>
        <authorList>
            <consortium name="Tick Genome and Microbiome Consortium (TIGMIC)"/>
            <person name="Jia N."/>
            <person name="Wang J."/>
            <person name="Shi W."/>
            <person name="Du L."/>
            <person name="Sun Y."/>
            <person name="Zhan W."/>
            <person name="Jiang J.F."/>
            <person name="Wang Q."/>
            <person name="Zhang B."/>
            <person name="Ji P."/>
            <person name="Bell-Sakyi L."/>
            <person name="Cui X.M."/>
            <person name="Yuan T.T."/>
            <person name="Jiang B.G."/>
            <person name="Yang W.F."/>
            <person name="Lam T.T."/>
            <person name="Chang Q.C."/>
            <person name="Ding S.J."/>
            <person name="Wang X.J."/>
            <person name="Zhu J.G."/>
            <person name="Ruan X.D."/>
            <person name="Zhao L."/>
            <person name="Wei J.T."/>
            <person name="Ye R.Z."/>
            <person name="Que T.C."/>
            <person name="Du C.H."/>
            <person name="Zhou Y.H."/>
            <person name="Cheng J.X."/>
            <person name="Dai P.F."/>
            <person name="Guo W.B."/>
            <person name="Han X.H."/>
            <person name="Huang E.J."/>
            <person name="Li L.F."/>
            <person name="Wei W."/>
            <person name="Gao Y.C."/>
            <person name="Liu J.Z."/>
            <person name="Shao H.Z."/>
            <person name="Wang X."/>
            <person name="Wang C.C."/>
            <person name="Yang T.C."/>
            <person name="Huo Q.B."/>
            <person name="Li W."/>
            <person name="Chen H.Y."/>
            <person name="Chen S.E."/>
            <person name="Zhou L.G."/>
            <person name="Ni X.B."/>
            <person name="Tian J.H."/>
            <person name="Sheng Y."/>
            <person name="Liu T."/>
            <person name="Pan Y.S."/>
            <person name="Xia L.Y."/>
            <person name="Li J."/>
            <person name="Zhao F."/>
            <person name="Cao W.C."/>
        </authorList>
    </citation>
    <scope>NUCLEOTIDE SEQUENCE</scope>
    <source>
        <strain evidence="2">Rmic-2018</strain>
    </source>
</reference>
<comment type="caution">
    <text evidence="2">The sequence shown here is derived from an EMBL/GenBank/DDBJ whole genome shotgun (WGS) entry which is preliminary data.</text>
</comment>
<dbReference type="AlphaFoldDB" id="A0A9J6EBV8"/>
<dbReference type="EMBL" id="JABSTU010000005">
    <property type="protein sequence ID" value="KAH8032003.1"/>
    <property type="molecule type" value="Genomic_DNA"/>
</dbReference>
<feature type="region of interest" description="Disordered" evidence="1">
    <location>
        <begin position="152"/>
        <end position="184"/>
    </location>
</feature>
<accession>A0A9J6EBV8</accession>